<name>X1K072_9ZZZZ</name>
<evidence type="ECO:0008006" key="2">
    <source>
        <dbReference type="Google" id="ProtNLM"/>
    </source>
</evidence>
<protein>
    <recommendedName>
        <fullName evidence="2">Class I SAM-dependent methyltransferase</fullName>
    </recommendedName>
</protein>
<dbReference type="AlphaFoldDB" id="X1K072"/>
<reference evidence="1" key="1">
    <citation type="journal article" date="2014" name="Front. Microbiol.">
        <title>High frequency of phylogenetically diverse reductive dehalogenase-homologous genes in deep subseafloor sedimentary metagenomes.</title>
        <authorList>
            <person name="Kawai M."/>
            <person name="Futagami T."/>
            <person name="Toyoda A."/>
            <person name="Takaki Y."/>
            <person name="Nishi S."/>
            <person name="Hori S."/>
            <person name="Arai W."/>
            <person name="Tsubouchi T."/>
            <person name="Morono Y."/>
            <person name="Uchiyama I."/>
            <person name="Ito T."/>
            <person name="Fujiyama A."/>
            <person name="Inagaki F."/>
            <person name="Takami H."/>
        </authorList>
    </citation>
    <scope>NUCLEOTIDE SEQUENCE</scope>
    <source>
        <strain evidence="1">Expedition CK06-06</strain>
    </source>
</reference>
<evidence type="ECO:0000313" key="1">
    <source>
        <dbReference type="EMBL" id="GAH75468.1"/>
    </source>
</evidence>
<gene>
    <name evidence="1" type="ORF">S03H2_46102</name>
</gene>
<dbReference type="SUPFAM" id="SSF53335">
    <property type="entry name" value="S-adenosyl-L-methionine-dependent methyltransferases"/>
    <property type="match status" value="1"/>
</dbReference>
<comment type="caution">
    <text evidence="1">The sequence shown here is derived from an EMBL/GenBank/DDBJ whole genome shotgun (WGS) entry which is preliminary data.</text>
</comment>
<dbReference type="InterPro" id="IPR029063">
    <property type="entry name" value="SAM-dependent_MTases_sf"/>
</dbReference>
<dbReference type="Pfam" id="PF13578">
    <property type="entry name" value="Methyltransf_24"/>
    <property type="match status" value="1"/>
</dbReference>
<sequence>TFIARGSKAGKNIKVYAIDPHTGSSEHRAINKNIDTFEEFKRNMHSLGIDDIVVPIRATSAEAAKGWNKPVEHIFIDGAHEEELVRQDFDMWYPHIVDGGMIAMHDTTGRPGPTKVAKEQIIGSGKFYDIELSGSITFARKKPSHLLNVIIP</sequence>
<proteinExistence type="predicted"/>
<dbReference type="EMBL" id="BARU01028923">
    <property type="protein sequence ID" value="GAH75468.1"/>
    <property type="molecule type" value="Genomic_DNA"/>
</dbReference>
<dbReference type="Gene3D" id="3.40.50.150">
    <property type="entry name" value="Vaccinia Virus protein VP39"/>
    <property type="match status" value="1"/>
</dbReference>
<feature type="non-terminal residue" evidence="1">
    <location>
        <position position="1"/>
    </location>
</feature>
<organism evidence="1">
    <name type="scientific">marine sediment metagenome</name>
    <dbReference type="NCBI Taxonomy" id="412755"/>
    <lineage>
        <taxon>unclassified sequences</taxon>
        <taxon>metagenomes</taxon>
        <taxon>ecological metagenomes</taxon>
    </lineage>
</organism>
<accession>X1K072</accession>